<organism evidence="2 3">
    <name type="scientific">Fluviispira sanaruensis</name>
    <dbReference type="NCBI Taxonomy" id="2493639"/>
    <lineage>
        <taxon>Bacteria</taxon>
        <taxon>Pseudomonadati</taxon>
        <taxon>Bdellovibrionota</taxon>
        <taxon>Oligoflexia</taxon>
        <taxon>Silvanigrellales</taxon>
        <taxon>Silvanigrellaceae</taxon>
        <taxon>Fluviispira</taxon>
    </lineage>
</organism>
<keyword evidence="1" id="KW-0812">Transmembrane</keyword>
<dbReference type="Proteomes" id="UP000291236">
    <property type="component" value="Chromosome"/>
</dbReference>
<keyword evidence="1" id="KW-0472">Membrane</keyword>
<accession>A0A4V0P2F0</accession>
<name>A0A4V0P2F0_FLUSA</name>
<evidence type="ECO:0000256" key="1">
    <source>
        <dbReference type="SAM" id="Phobius"/>
    </source>
</evidence>
<evidence type="ECO:0000313" key="2">
    <source>
        <dbReference type="EMBL" id="BBH52997.1"/>
    </source>
</evidence>
<keyword evidence="3" id="KW-1185">Reference proteome</keyword>
<reference evidence="2 3" key="1">
    <citation type="submission" date="2018-12" db="EMBL/GenBank/DDBJ databases">
        <title>Rubrispira sanarue gen. nov., sp., nov., a member of the order Silvanigrellales, isolated from a brackish lake in Hamamatsu Japan.</title>
        <authorList>
            <person name="Maejima Y."/>
            <person name="Iino T."/>
            <person name="Muraguchi Y."/>
            <person name="Fukuda K."/>
            <person name="Nojiri H."/>
            <person name="Ohkuma M."/>
            <person name="Moriuchi R."/>
            <person name="Dohra H."/>
            <person name="Kimbara K."/>
            <person name="Shintani M."/>
        </authorList>
    </citation>
    <scope>NUCLEOTIDE SEQUENCE [LARGE SCALE GENOMIC DNA]</scope>
    <source>
        <strain evidence="2 3">RF1110005</strain>
    </source>
</reference>
<dbReference type="EMBL" id="AP019368">
    <property type="protein sequence ID" value="BBH52997.1"/>
    <property type="molecule type" value="Genomic_DNA"/>
</dbReference>
<dbReference type="AlphaFoldDB" id="A0A4V0P2F0"/>
<gene>
    <name evidence="2" type="ORF">JCM31447_322900</name>
</gene>
<evidence type="ECO:0000313" key="3">
    <source>
        <dbReference type="Proteomes" id="UP000291236"/>
    </source>
</evidence>
<dbReference type="RefSeq" id="WP_130608002.1">
    <property type="nucleotide sequence ID" value="NZ_AP019368.1"/>
</dbReference>
<proteinExistence type="predicted"/>
<keyword evidence="1" id="KW-1133">Transmembrane helix</keyword>
<feature type="transmembrane region" description="Helical" evidence="1">
    <location>
        <begin position="38"/>
        <end position="56"/>
    </location>
</feature>
<sequence>MQKNISSILAGIFSFIALVIGVLKLFPHFQKGSPDQTWIFLIITVCPLMALIYSIAGTDEYSKSVSPNAYALVLTLPSIVAALYLHLWVSVFCMLLVAVFSLKELLKNDNESNGNKHHH</sequence>
<dbReference type="KEGG" id="sbf:JCM31447_322900"/>
<feature type="transmembrane region" description="Helical" evidence="1">
    <location>
        <begin position="76"/>
        <end position="102"/>
    </location>
</feature>
<feature type="transmembrane region" description="Helical" evidence="1">
    <location>
        <begin position="6"/>
        <end position="26"/>
    </location>
</feature>
<dbReference type="OrthoDB" id="5295585at2"/>
<protein>
    <submittedName>
        <fullName evidence="2">Uncharacterized protein</fullName>
    </submittedName>
</protein>